<dbReference type="AlphaFoldDB" id="A0A645HAJ5"/>
<name>A0A645HAJ5_9ZZZZ</name>
<dbReference type="EC" id="1.5.1.2" evidence="1"/>
<evidence type="ECO:0000313" key="1">
    <source>
        <dbReference type="EMBL" id="MPN35730.1"/>
    </source>
</evidence>
<sequence>MKMGNCVRDSEYLMKNSDIIILAARPQNIREIAENYVRKDTLILSFMAALPLSALSSFFDCSISRAMCSGPETISGGRGICVLHHGTDAARNLVSLCEMREIKIKTEDEIDAFTAGICIPPILMNVKVDERERKKALKNMALRWSVYRELSDWIQAELALSASQNDKKSLENVSTKGGVSEAMLTSLINGGSFFSSVERGIERCAELRSELCKSLAVKAA</sequence>
<gene>
    <name evidence="1" type="primary">proC_51</name>
    <name evidence="1" type="ORF">SDC9_183229</name>
</gene>
<dbReference type="Gene3D" id="3.40.50.720">
    <property type="entry name" value="NAD(P)-binding Rossmann-like Domain"/>
    <property type="match status" value="1"/>
</dbReference>
<proteinExistence type="predicted"/>
<reference evidence="1" key="1">
    <citation type="submission" date="2019-08" db="EMBL/GenBank/DDBJ databases">
        <authorList>
            <person name="Kucharzyk K."/>
            <person name="Murdoch R.W."/>
            <person name="Higgins S."/>
            <person name="Loffler F."/>
        </authorList>
    </citation>
    <scope>NUCLEOTIDE SEQUENCE</scope>
</reference>
<accession>A0A645HAJ5</accession>
<keyword evidence="1" id="KW-0560">Oxidoreductase</keyword>
<dbReference type="EMBL" id="VSSQ01089520">
    <property type="protein sequence ID" value="MPN35730.1"/>
    <property type="molecule type" value="Genomic_DNA"/>
</dbReference>
<dbReference type="GO" id="GO:0004735">
    <property type="term" value="F:pyrroline-5-carboxylate reductase activity"/>
    <property type="evidence" value="ECO:0007669"/>
    <property type="project" value="UniProtKB-EC"/>
</dbReference>
<comment type="caution">
    <text evidence="1">The sequence shown here is derived from an EMBL/GenBank/DDBJ whole genome shotgun (WGS) entry which is preliminary data.</text>
</comment>
<protein>
    <submittedName>
        <fullName evidence="1">Pyrroline-5-carboxylate reductase</fullName>
        <ecNumber evidence="1">1.5.1.2</ecNumber>
    </submittedName>
</protein>
<organism evidence="1">
    <name type="scientific">bioreactor metagenome</name>
    <dbReference type="NCBI Taxonomy" id="1076179"/>
    <lineage>
        <taxon>unclassified sequences</taxon>
        <taxon>metagenomes</taxon>
        <taxon>ecological metagenomes</taxon>
    </lineage>
</organism>